<protein>
    <submittedName>
        <fullName evidence="1">Uncharacterized protein</fullName>
    </submittedName>
</protein>
<sequence>VEGAANITLNQLGAMRNGTTKEINPYFILDGALKPSSETWIYNGNVKQNAAPLVIYAVDLSKSDYTASVFDAADVSTGASIGGIVTVLSVKPFTANVNVDSSTVATVYTTGFDSAVVLGVNPDQCRSVLQNKPGEYLSIQINGPIASIVFSDTQ</sequence>
<dbReference type="EMBL" id="BTSY01000005">
    <property type="protein sequence ID" value="GMT27662.1"/>
    <property type="molecule type" value="Genomic_DNA"/>
</dbReference>
<evidence type="ECO:0000313" key="2">
    <source>
        <dbReference type="Proteomes" id="UP001432322"/>
    </source>
</evidence>
<proteinExistence type="predicted"/>
<feature type="non-terminal residue" evidence="1">
    <location>
        <position position="1"/>
    </location>
</feature>
<accession>A0AAV5W9I8</accession>
<name>A0AAV5W9I8_9BILA</name>
<organism evidence="1 2">
    <name type="scientific">Pristionchus fissidentatus</name>
    <dbReference type="NCBI Taxonomy" id="1538716"/>
    <lineage>
        <taxon>Eukaryota</taxon>
        <taxon>Metazoa</taxon>
        <taxon>Ecdysozoa</taxon>
        <taxon>Nematoda</taxon>
        <taxon>Chromadorea</taxon>
        <taxon>Rhabditida</taxon>
        <taxon>Rhabditina</taxon>
        <taxon>Diplogasteromorpha</taxon>
        <taxon>Diplogasteroidea</taxon>
        <taxon>Neodiplogasteridae</taxon>
        <taxon>Pristionchus</taxon>
    </lineage>
</organism>
<gene>
    <name evidence="1" type="ORF">PFISCL1PPCAC_18959</name>
</gene>
<feature type="non-terminal residue" evidence="1">
    <location>
        <position position="154"/>
    </location>
</feature>
<comment type="caution">
    <text evidence="1">The sequence shown here is derived from an EMBL/GenBank/DDBJ whole genome shotgun (WGS) entry which is preliminary data.</text>
</comment>
<keyword evidence="2" id="KW-1185">Reference proteome</keyword>
<evidence type="ECO:0000313" key="1">
    <source>
        <dbReference type="EMBL" id="GMT27662.1"/>
    </source>
</evidence>
<reference evidence="1" key="1">
    <citation type="submission" date="2023-10" db="EMBL/GenBank/DDBJ databases">
        <title>Genome assembly of Pristionchus species.</title>
        <authorList>
            <person name="Yoshida K."/>
            <person name="Sommer R.J."/>
        </authorList>
    </citation>
    <scope>NUCLEOTIDE SEQUENCE</scope>
    <source>
        <strain evidence="1">RS5133</strain>
    </source>
</reference>
<dbReference type="Proteomes" id="UP001432322">
    <property type="component" value="Unassembled WGS sequence"/>
</dbReference>
<dbReference type="AlphaFoldDB" id="A0AAV5W9I8"/>